<accession>A0A7Z2NUA5</accession>
<protein>
    <submittedName>
        <fullName evidence="1">Uncharacterized protein</fullName>
    </submittedName>
</protein>
<dbReference type="KEGG" id="schy:GVO57_00450"/>
<proteinExistence type="predicted"/>
<dbReference type="Proteomes" id="UP000464468">
    <property type="component" value="Chromosome"/>
</dbReference>
<dbReference type="AlphaFoldDB" id="A0A7Z2NUA5"/>
<dbReference type="EMBL" id="CP047895">
    <property type="protein sequence ID" value="QHL89576.1"/>
    <property type="molecule type" value="Genomic_DNA"/>
</dbReference>
<organism evidence="1 2">
    <name type="scientific">Sphingomonas changnyeongensis</name>
    <dbReference type="NCBI Taxonomy" id="2698679"/>
    <lineage>
        <taxon>Bacteria</taxon>
        <taxon>Pseudomonadati</taxon>
        <taxon>Pseudomonadota</taxon>
        <taxon>Alphaproteobacteria</taxon>
        <taxon>Sphingomonadales</taxon>
        <taxon>Sphingomonadaceae</taxon>
        <taxon>Sphingomonas</taxon>
    </lineage>
</organism>
<reference evidence="1 2" key="1">
    <citation type="submission" date="2020-01" db="EMBL/GenBank/DDBJ databases">
        <title>Sphingomonas sp. C33 whole genome sequece.</title>
        <authorList>
            <person name="Park C."/>
        </authorList>
    </citation>
    <scope>NUCLEOTIDE SEQUENCE [LARGE SCALE GENOMIC DNA]</scope>
    <source>
        <strain evidence="1 2">C33</strain>
    </source>
</reference>
<dbReference type="RefSeq" id="WP_160590945.1">
    <property type="nucleotide sequence ID" value="NZ_CP047895.1"/>
</dbReference>
<evidence type="ECO:0000313" key="1">
    <source>
        <dbReference type="EMBL" id="QHL89576.1"/>
    </source>
</evidence>
<gene>
    <name evidence="1" type="ORF">GVO57_00450</name>
</gene>
<keyword evidence="2" id="KW-1185">Reference proteome</keyword>
<name>A0A7Z2NUA5_9SPHN</name>
<sequence>MMAAPLAPVSANFFWKQPDFSGPPVRGDEPGVSAAPLPGATPAELRAMVVWNLRSALNVAALQCQFDPTLLTRNQYNHMLDNHKAELAAAYQTLSGYFTRRHKKAGASHLDAYGTRTYSSFSAVGLPQFNFCATAARIGREALFARRGQLHLVAEQRLTTLRNSLTRRLAEQQFTYAPPYFTPLPVPLEEACRKKGRNGRCRT</sequence>
<evidence type="ECO:0000313" key="2">
    <source>
        <dbReference type="Proteomes" id="UP000464468"/>
    </source>
</evidence>